<keyword evidence="3" id="KW-1185">Reference proteome</keyword>
<evidence type="ECO:0000259" key="1">
    <source>
        <dbReference type="PROSITE" id="PS51462"/>
    </source>
</evidence>
<dbReference type="EMBL" id="BKZW01000001">
    <property type="protein sequence ID" value="GER87947.1"/>
    <property type="molecule type" value="Genomic_DNA"/>
</dbReference>
<dbReference type="InterPro" id="IPR000086">
    <property type="entry name" value="NUDIX_hydrolase_dom"/>
</dbReference>
<dbReference type="Proteomes" id="UP000326912">
    <property type="component" value="Unassembled WGS sequence"/>
</dbReference>
<organism evidence="2 3">
    <name type="scientific">Dictyobacter vulcani</name>
    <dbReference type="NCBI Taxonomy" id="2607529"/>
    <lineage>
        <taxon>Bacteria</taxon>
        <taxon>Bacillati</taxon>
        <taxon>Chloroflexota</taxon>
        <taxon>Ktedonobacteria</taxon>
        <taxon>Ktedonobacterales</taxon>
        <taxon>Dictyobacteraceae</taxon>
        <taxon>Dictyobacter</taxon>
    </lineage>
</organism>
<dbReference type="SUPFAM" id="SSF55811">
    <property type="entry name" value="Nudix"/>
    <property type="match status" value="1"/>
</dbReference>
<reference evidence="2 3" key="1">
    <citation type="submission" date="2019-10" db="EMBL/GenBank/DDBJ databases">
        <title>Dictyobacter vulcani sp. nov., within the class Ktedonobacteria, isolated from soil of volcanic Mt. Zao.</title>
        <authorList>
            <person name="Zheng Y."/>
            <person name="Wang C.M."/>
            <person name="Sakai Y."/>
            <person name="Abe K."/>
            <person name="Yokota A."/>
            <person name="Yabe S."/>
        </authorList>
    </citation>
    <scope>NUCLEOTIDE SEQUENCE [LARGE SCALE GENOMIC DNA]</scope>
    <source>
        <strain evidence="2 3">W12</strain>
    </source>
</reference>
<dbReference type="InterPro" id="IPR015797">
    <property type="entry name" value="NUDIX_hydrolase-like_dom_sf"/>
</dbReference>
<feature type="domain" description="Nudix hydrolase" evidence="1">
    <location>
        <begin position="114"/>
        <end position="258"/>
    </location>
</feature>
<sequence>MGISQQAEYSMFEFEILVRGLYRQPDLRIAYQPDQRLLLPGEQQARLDLRWQEQLQQARQQQRLLFDAPLYRFIDVQAQPDNTLALTLGETSYKEYVTTREATFAHGRSRHELGNPLAVCSVIESSDGFILLDQRQGVDVYAGRYHVIGGFFERGLDTTAQQQPDPFAAMQREIREETGIQASDIQEQVCLGLVYDLATPHAELCFLTRLHIPLAEVLQRKAEDSEIKALQTLHVSATSLRHFLLQNHGNISATGEPNLLFYGALKFGESWLESTSSAMNELPCIK</sequence>
<comment type="caution">
    <text evidence="2">The sequence shown here is derived from an EMBL/GenBank/DDBJ whole genome shotgun (WGS) entry which is preliminary data.</text>
</comment>
<evidence type="ECO:0000313" key="2">
    <source>
        <dbReference type="EMBL" id="GER87947.1"/>
    </source>
</evidence>
<dbReference type="Pfam" id="PF00293">
    <property type="entry name" value="NUDIX"/>
    <property type="match status" value="1"/>
</dbReference>
<name>A0A5J4KND6_9CHLR</name>
<proteinExistence type="predicted"/>
<dbReference type="AlphaFoldDB" id="A0A5J4KND6"/>
<dbReference type="PROSITE" id="PS51462">
    <property type="entry name" value="NUDIX"/>
    <property type="match status" value="1"/>
</dbReference>
<accession>A0A5J4KND6</accession>
<gene>
    <name evidence="2" type="ORF">KDW_21090</name>
</gene>
<protein>
    <recommendedName>
        <fullName evidence="1">Nudix hydrolase domain-containing protein</fullName>
    </recommendedName>
</protein>
<evidence type="ECO:0000313" key="3">
    <source>
        <dbReference type="Proteomes" id="UP000326912"/>
    </source>
</evidence>
<dbReference type="Gene3D" id="3.90.79.10">
    <property type="entry name" value="Nucleoside Triphosphate Pyrophosphohydrolase"/>
    <property type="match status" value="1"/>
</dbReference>